<sequence>MLQKEADELRETIRKLEQEKSEKAKVLETTQSGANSSSEESKCKCGFIYKEGNRFCGGCGRKLAWCCKKCKHEENSVSYKFCVECGAAKCSSSRDSRSKRPRKRAKRNALALRLSKLIEYWKAMAIVC</sequence>
<evidence type="ECO:0000256" key="1">
    <source>
        <dbReference type="SAM" id="MobiDB-lite"/>
    </source>
</evidence>
<comment type="caution">
    <text evidence="2">The sequence shown here is derived from an EMBL/GenBank/DDBJ whole genome shotgun (WGS) entry which is preliminary data.</text>
</comment>
<organism evidence="2 3">
    <name type="scientific">Seminavis robusta</name>
    <dbReference type="NCBI Taxonomy" id="568900"/>
    <lineage>
        <taxon>Eukaryota</taxon>
        <taxon>Sar</taxon>
        <taxon>Stramenopiles</taxon>
        <taxon>Ochrophyta</taxon>
        <taxon>Bacillariophyta</taxon>
        <taxon>Bacillariophyceae</taxon>
        <taxon>Bacillariophycidae</taxon>
        <taxon>Naviculales</taxon>
        <taxon>Naviculaceae</taxon>
        <taxon>Seminavis</taxon>
    </lineage>
</organism>
<dbReference type="Proteomes" id="UP001153069">
    <property type="component" value="Unassembled WGS sequence"/>
</dbReference>
<feature type="region of interest" description="Disordered" evidence="1">
    <location>
        <begin position="20"/>
        <end position="40"/>
    </location>
</feature>
<evidence type="ECO:0000313" key="3">
    <source>
        <dbReference type="Proteomes" id="UP001153069"/>
    </source>
</evidence>
<dbReference type="AlphaFoldDB" id="A0A9N8ESK0"/>
<dbReference type="EMBL" id="CAICTM010001703">
    <property type="protein sequence ID" value="CAB9525645.1"/>
    <property type="molecule type" value="Genomic_DNA"/>
</dbReference>
<gene>
    <name evidence="2" type="ORF">SEMRO_1705_G292470.1</name>
</gene>
<feature type="compositionally biased region" description="Polar residues" evidence="1">
    <location>
        <begin position="28"/>
        <end position="38"/>
    </location>
</feature>
<proteinExistence type="predicted"/>
<name>A0A9N8ESK0_9STRA</name>
<evidence type="ECO:0000313" key="2">
    <source>
        <dbReference type="EMBL" id="CAB9525645.1"/>
    </source>
</evidence>
<protein>
    <submittedName>
        <fullName evidence="2">Uncharacterized protein</fullName>
    </submittedName>
</protein>
<accession>A0A9N8ESK0</accession>
<reference evidence="2" key="1">
    <citation type="submission" date="2020-06" db="EMBL/GenBank/DDBJ databases">
        <authorList>
            <consortium name="Plant Systems Biology data submission"/>
        </authorList>
    </citation>
    <scope>NUCLEOTIDE SEQUENCE</scope>
    <source>
        <strain evidence="2">D6</strain>
    </source>
</reference>
<keyword evidence="3" id="KW-1185">Reference proteome</keyword>